<proteinExistence type="predicted"/>
<evidence type="ECO:0000313" key="1">
    <source>
        <dbReference type="EMBL" id="KAK1135069.1"/>
    </source>
</evidence>
<keyword evidence="2" id="KW-1185">Reference proteome</keyword>
<sequence length="69" mass="7961">MEERKYIGNNSWNTRASFDDLTEESQQLISEERKKARNHSVVLKLAADKAADQTYPTVSIPFTNDTFRP</sequence>
<reference evidence="1" key="1">
    <citation type="submission" date="2021-10" db="EMBL/GenBank/DDBJ databases">
        <title>Melipona bicolor Genome sequencing and assembly.</title>
        <authorList>
            <person name="Araujo N.S."/>
            <person name="Arias M.C."/>
        </authorList>
    </citation>
    <scope>NUCLEOTIDE SEQUENCE</scope>
    <source>
        <strain evidence="1">USP_2M_L1-L4_2017</strain>
        <tissue evidence="1">Whole body</tissue>
    </source>
</reference>
<dbReference type="EMBL" id="JAHYIQ010000002">
    <property type="protein sequence ID" value="KAK1135069.1"/>
    <property type="molecule type" value="Genomic_DNA"/>
</dbReference>
<evidence type="ECO:0000313" key="2">
    <source>
        <dbReference type="Proteomes" id="UP001177670"/>
    </source>
</evidence>
<organism evidence="1 2">
    <name type="scientific">Melipona bicolor</name>
    <dbReference type="NCBI Taxonomy" id="60889"/>
    <lineage>
        <taxon>Eukaryota</taxon>
        <taxon>Metazoa</taxon>
        <taxon>Ecdysozoa</taxon>
        <taxon>Arthropoda</taxon>
        <taxon>Hexapoda</taxon>
        <taxon>Insecta</taxon>
        <taxon>Pterygota</taxon>
        <taxon>Neoptera</taxon>
        <taxon>Endopterygota</taxon>
        <taxon>Hymenoptera</taxon>
        <taxon>Apocrita</taxon>
        <taxon>Aculeata</taxon>
        <taxon>Apoidea</taxon>
        <taxon>Anthophila</taxon>
        <taxon>Apidae</taxon>
        <taxon>Melipona</taxon>
    </lineage>
</organism>
<name>A0AA40GC60_9HYME</name>
<comment type="caution">
    <text evidence="1">The sequence shown here is derived from an EMBL/GenBank/DDBJ whole genome shotgun (WGS) entry which is preliminary data.</text>
</comment>
<gene>
    <name evidence="1" type="ORF">K0M31_007840</name>
</gene>
<accession>A0AA40GC60</accession>
<dbReference type="AlphaFoldDB" id="A0AA40GC60"/>
<dbReference type="Proteomes" id="UP001177670">
    <property type="component" value="Unassembled WGS sequence"/>
</dbReference>
<protein>
    <submittedName>
        <fullName evidence="1">Uncharacterized protein</fullName>
    </submittedName>
</protein>